<keyword evidence="3" id="KW-1185">Reference proteome</keyword>
<dbReference type="STRING" id="633194.SAMN05421759_101721"/>
<keyword evidence="1" id="KW-1133">Transmembrane helix</keyword>
<dbReference type="Gene3D" id="3.40.50.10070">
    <property type="entry name" value="TolB, N-terminal domain"/>
    <property type="match status" value="2"/>
</dbReference>
<accession>A0A1N7KG05</accession>
<dbReference type="AlphaFoldDB" id="A0A1N7KG05"/>
<sequence>MTDDSLTQCIGDIRKAIGDTDRTILRAIPKKGYQLIAVRTLSLNGDGVPFQGRGRLWTAVGGVVAFALIVVVLLGVWRMQQADQAVQSSGPKASITVLPFADLSPDRDLGHFADGMTEDLITDLARWKEFQVTARNSAMTYKDQPIDVRQVAQDMNTRYVLQGSVRRFGDEMRITAQLIDGETGNHVWAERFEETDDDVLALQDSVIGRIVQSLIGNHGVVREDEYAKTWARAEADLDEYDYYLRGHALFYRFTPEDNEKAIEIWKEGLARHPDSGLLKIKLGWGHLAELIWYSTDTPHTLETVHDLVRQGMSDPSLPPAGHRFGLWLLAEVQAQMGDRSGVVETVQDVVDAYPFDTEGLMIMVGPTTAVGDYAFAEELASRASGLGYRLDPPDYTDVGTLRYAQGDCARAIPLLEKALMTDVATLLLAGCYAEVDRVGDAQRLLAKSSADHGIIAPEDFPAEFRSTPGVAERLTAQLAKVGWPAPPRENPSIIVLPFRDLSPDTSLAHFADGMTEDLITGLSRWRDFQVVDRMTAMSFRDSGLSIAEIAGRTQSQYALEGSIRRLGDVIRITAQLVDAETGRNVWAQRYDETEADILAMHNGIFDRIERSLIGTMGVVHTAEFRKSWARSPMRLDEYDYVLRGHSLFYEFTPDDMVHALQIWDEGQDRFPDSSYLKIKRAWGQYLCNVLYCSEGPFDYKGIADLLEEGLADPMLLAMGKRHGSWLRIALAAVRGDADTASQTAIELAALYPSDVEGLLLAAQYTARAGAVGTAQKMVELAGPLKQRPMPYFYFDAAFVHFILDDCEAARPFLSAGPFPADGLMRAACYIEFGEIDRARRELDRVREKFGLRNLDTPLLDFLYLPDVQARLEATLAQVGWPE</sequence>
<evidence type="ECO:0000313" key="2">
    <source>
        <dbReference type="EMBL" id="SIS60505.1"/>
    </source>
</evidence>
<gene>
    <name evidence="2" type="ORF">SAMN05421759_101721</name>
</gene>
<protein>
    <submittedName>
        <fullName evidence="2">TolB amino-terminal domain-containing protein</fullName>
    </submittedName>
</protein>
<reference evidence="3" key="1">
    <citation type="submission" date="2017-01" db="EMBL/GenBank/DDBJ databases">
        <authorList>
            <person name="Varghese N."/>
            <person name="Submissions S."/>
        </authorList>
    </citation>
    <scope>NUCLEOTIDE SEQUENCE [LARGE SCALE GENOMIC DNA]</scope>
    <source>
        <strain evidence="3">DSM 29430</strain>
    </source>
</reference>
<proteinExistence type="predicted"/>
<organism evidence="2 3">
    <name type="scientific">Roseivivax lentus</name>
    <dbReference type="NCBI Taxonomy" id="633194"/>
    <lineage>
        <taxon>Bacteria</taxon>
        <taxon>Pseudomonadati</taxon>
        <taxon>Pseudomonadota</taxon>
        <taxon>Alphaproteobacteria</taxon>
        <taxon>Rhodobacterales</taxon>
        <taxon>Roseobacteraceae</taxon>
        <taxon>Roseivivax</taxon>
    </lineage>
</organism>
<evidence type="ECO:0000313" key="3">
    <source>
        <dbReference type="Proteomes" id="UP000186684"/>
    </source>
</evidence>
<dbReference type="EMBL" id="FTOQ01000001">
    <property type="protein sequence ID" value="SIS60505.1"/>
    <property type="molecule type" value="Genomic_DNA"/>
</dbReference>
<dbReference type="Proteomes" id="UP000186684">
    <property type="component" value="Unassembled WGS sequence"/>
</dbReference>
<feature type="transmembrane region" description="Helical" evidence="1">
    <location>
        <begin position="56"/>
        <end position="77"/>
    </location>
</feature>
<dbReference type="InterPro" id="IPR011990">
    <property type="entry name" value="TPR-like_helical_dom_sf"/>
</dbReference>
<dbReference type="Gene3D" id="1.25.40.10">
    <property type="entry name" value="Tetratricopeptide repeat domain"/>
    <property type="match status" value="1"/>
</dbReference>
<keyword evidence="1" id="KW-0472">Membrane</keyword>
<name>A0A1N7KG05_9RHOB</name>
<keyword evidence="1" id="KW-0812">Transmembrane</keyword>
<evidence type="ECO:0000256" key="1">
    <source>
        <dbReference type="SAM" id="Phobius"/>
    </source>
</evidence>